<reference evidence="1 2" key="1">
    <citation type="submission" date="2022-05" db="EMBL/GenBank/DDBJ databases">
        <authorList>
            <consortium name="Genoscope - CEA"/>
            <person name="William W."/>
        </authorList>
    </citation>
    <scope>NUCLEOTIDE SEQUENCE [LARGE SCALE GENOMIC DNA]</scope>
</reference>
<dbReference type="EMBL" id="CALNXK010000142">
    <property type="protein sequence ID" value="CAH3167787.1"/>
    <property type="molecule type" value="Genomic_DNA"/>
</dbReference>
<name>A0ABN8QNC1_9CNID</name>
<accession>A0ABN8QNC1</accession>
<protein>
    <submittedName>
        <fullName evidence="1">Uncharacterized protein</fullName>
    </submittedName>
</protein>
<evidence type="ECO:0000313" key="1">
    <source>
        <dbReference type="EMBL" id="CAH3167787.1"/>
    </source>
</evidence>
<organism evidence="1 2">
    <name type="scientific">Porites lobata</name>
    <dbReference type="NCBI Taxonomy" id="104759"/>
    <lineage>
        <taxon>Eukaryota</taxon>
        <taxon>Metazoa</taxon>
        <taxon>Cnidaria</taxon>
        <taxon>Anthozoa</taxon>
        <taxon>Hexacorallia</taxon>
        <taxon>Scleractinia</taxon>
        <taxon>Fungiina</taxon>
        <taxon>Poritidae</taxon>
        <taxon>Porites</taxon>
    </lineage>
</organism>
<dbReference type="PANTHER" id="PTHR33198">
    <property type="entry name" value="ANK_REP_REGION DOMAIN-CONTAINING PROTEIN-RELATED"/>
    <property type="match status" value="1"/>
</dbReference>
<dbReference type="PANTHER" id="PTHR33198:SF20">
    <property type="entry name" value="RETROTRANSPOSON GAG DOMAIN-CONTAINING PROTEIN"/>
    <property type="match status" value="1"/>
</dbReference>
<sequence>MEEMSSANTPKMDWNSKDLPTAWKSFRRHLEFMFGGPLKSKSEEQKCNYLMIWVGEKGRDIYQTWTFGDGEEKSNSYYERFEAHVKPKSNKVFARYKFHKKVQGDNEPFEQFLIDLKLLVKDCGYADPDEMVRDRIVIGCNSKKVREKLIQEGSELSLEKAVEIALTLEMSQTQLKTMEDEDSKIHAVKVNQARRQSEKLDKRKLGRLGVEQECGMCGYIHSSKAECPAKGKKCLICAKLNHFAKVCKSREKRRTVRYVEKCRSGDEARTKETSSESEDDMFYVGCIDAVNAVSLSEWREELTVNNKKVIVQLDTGAKCNVMSLTTLKTLGGDNNSTYSSQVKVILWSPDTYSWLHNTLMRTQGQNVPHEVLHCRR</sequence>
<dbReference type="Proteomes" id="UP001159405">
    <property type="component" value="Unassembled WGS sequence"/>
</dbReference>
<keyword evidence="2" id="KW-1185">Reference proteome</keyword>
<evidence type="ECO:0000313" key="2">
    <source>
        <dbReference type="Proteomes" id="UP001159405"/>
    </source>
</evidence>
<proteinExistence type="predicted"/>
<comment type="caution">
    <text evidence="1">The sequence shown here is derived from an EMBL/GenBank/DDBJ whole genome shotgun (WGS) entry which is preliminary data.</text>
</comment>
<gene>
    <name evidence="1" type="ORF">PLOB_00008852</name>
</gene>